<dbReference type="Proteomes" id="UP000268372">
    <property type="component" value="Unassembled WGS sequence"/>
</dbReference>
<organism evidence="3 4">
    <name type="scientific">Paenimyroides viscosum</name>
    <dbReference type="NCBI Taxonomy" id="2488729"/>
    <lineage>
        <taxon>Bacteria</taxon>
        <taxon>Pseudomonadati</taxon>
        <taxon>Bacteroidota</taxon>
        <taxon>Flavobacteriia</taxon>
        <taxon>Flavobacteriales</taxon>
        <taxon>Flavobacteriaceae</taxon>
        <taxon>Paenimyroides</taxon>
    </lineage>
</organism>
<keyword evidence="1" id="KW-0812">Transmembrane</keyword>
<dbReference type="RefSeq" id="WP_124899893.1">
    <property type="nucleotide sequence ID" value="NZ_RQTJ01000025.1"/>
</dbReference>
<name>A0A3P1AWC9_9FLAO</name>
<keyword evidence="1" id="KW-0472">Membrane</keyword>
<feature type="transmembrane region" description="Helical" evidence="1">
    <location>
        <begin position="46"/>
        <end position="63"/>
    </location>
</feature>
<gene>
    <name evidence="3" type="ORF">EG242_10820</name>
</gene>
<proteinExistence type="predicted"/>
<evidence type="ECO:0000259" key="2">
    <source>
        <dbReference type="Pfam" id="PF10882"/>
    </source>
</evidence>
<protein>
    <recommendedName>
        <fullName evidence="2">Bacterial Pleckstrin homology domain-containing protein</fullName>
    </recommendedName>
</protein>
<evidence type="ECO:0000313" key="3">
    <source>
        <dbReference type="EMBL" id="RRA93208.1"/>
    </source>
</evidence>
<keyword evidence="4" id="KW-1185">Reference proteome</keyword>
<accession>A0A3P1AWC9</accession>
<sequence>MFNASLGTTVKVTTVIIVGLFLLIGVALLLLFVLSLSEENFDRKSIMMPIVAIGLFGLLYWVFTERIIGYEVLNEGVKIIKGNDVQLIKKDLILEVKSIDYKDLRFSVRTFGIGGVFGFSGSFTNKKFGDMTWNFTSKDNLVMIVTQKQKFVVSPDNRTLFITKVSEFI</sequence>
<dbReference type="EMBL" id="RQTJ01000025">
    <property type="protein sequence ID" value="RRA93208.1"/>
    <property type="molecule type" value="Genomic_DNA"/>
</dbReference>
<reference evidence="3 4" key="1">
    <citation type="submission" date="2018-11" db="EMBL/GenBank/DDBJ databases">
        <title>Flavobacterium sp. nov., YIM 102796 draft genome.</title>
        <authorList>
            <person name="Li G."/>
            <person name="Jiang Y."/>
        </authorList>
    </citation>
    <scope>NUCLEOTIDE SEQUENCE [LARGE SCALE GENOMIC DNA]</scope>
    <source>
        <strain evidence="3 4">YIM 102796</strain>
    </source>
</reference>
<dbReference type="InterPro" id="IPR027783">
    <property type="entry name" value="Bacterial_PH-related"/>
</dbReference>
<evidence type="ECO:0000256" key="1">
    <source>
        <dbReference type="SAM" id="Phobius"/>
    </source>
</evidence>
<dbReference type="AlphaFoldDB" id="A0A3P1AWC9"/>
<comment type="caution">
    <text evidence="3">The sequence shown here is derived from an EMBL/GenBank/DDBJ whole genome shotgun (WGS) entry which is preliminary data.</text>
</comment>
<evidence type="ECO:0000313" key="4">
    <source>
        <dbReference type="Proteomes" id="UP000268372"/>
    </source>
</evidence>
<keyword evidence="1" id="KW-1133">Transmembrane helix</keyword>
<feature type="domain" description="Bacterial Pleckstrin homology" evidence="2">
    <location>
        <begin position="70"/>
        <end position="165"/>
    </location>
</feature>
<feature type="transmembrane region" description="Helical" evidence="1">
    <location>
        <begin position="12"/>
        <end position="34"/>
    </location>
</feature>
<dbReference type="Pfam" id="PF10882">
    <property type="entry name" value="bPH_5"/>
    <property type="match status" value="1"/>
</dbReference>